<dbReference type="GeneID" id="39592681"/>
<feature type="region of interest" description="Disordered" evidence="2">
    <location>
        <begin position="217"/>
        <end position="316"/>
    </location>
</feature>
<evidence type="ECO:0000256" key="2">
    <source>
        <dbReference type="SAM" id="MobiDB-lite"/>
    </source>
</evidence>
<dbReference type="Proteomes" id="UP000279236">
    <property type="component" value="Unassembled WGS sequence"/>
</dbReference>
<evidence type="ECO:0000313" key="3">
    <source>
        <dbReference type="EMBL" id="RSH81941.1"/>
    </source>
</evidence>
<comment type="caution">
    <text evidence="3">The sequence shown here is derived from an EMBL/GenBank/DDBJ whole genome shotgun (WGS) entry which is preliminary data.</text>
</comment>
<feature type="compositionally biased region" description="Low complexity" evidence="2">
    <location>
        <begin position="220"/>
        <end position="266"/>
    </location>
</feature>
<feature type="coiled-coil region" evidence="1">
    <location>
        <begin position="79"/>
        <end position="139"/>
    </location>
</feature>
<dbReference type="EMBL" id="RSCE01000006">
    <property type="protein sequence ID" value="RSH81941.1"/>
    <property type="molecule type" value="Genomic_DNA"/>
</dbReference>
<name>A0A427XT68_9TREE</name>
<sequence>MLPHPPQFLFEPASPGPGSIQGSPPSPLLAPLPWLDLAVATPTLKRSTPEDSDRHLEIQEVVRDRRTQRSQGHETAMKVAATRMEIVKAQSALERLNKRFGDLLPELGLDATTTIRTELRQAARIIAEQERYLRQAEREPISLVEDPALALRYQLYVERKRQKNPFFGPNAIITDPVPERPRRKVVGFPTFIPLAVVVPEDTSGSSDSADEDAISLALDPSSSLPGSRGSSPGPRPSSRSSSASASSSSSPGSRASSALSLGSASAPPSPVTRGTSPSASGSTSPAHKPVTRSASRSTPAAAQLHRNGRKGKAKAF</sequence>
<reference evidence="3 4" key="1">
    <citation type="submission" date="2018-11" db="EMBL/GenBank/DDBJ databases">
        <title>Genome sequence of Apiotrichum porosum DSM 27194.</title>
        <authorList>
            <person name="Aliyu H."/>
            <person name="Gorte O."/>
            <person name="Ochsenreither K."/>
        </authorList>
    </citation>
    <scope>NUCLEOTIDE SEQUENCE [LARGE SCALE GENOMIC DNA]</scope>
    <source>
        <strain evidence="3 4">DSM 27194</strain>
    </source>
</reference>
<gene>
    <name evidence="3" type="ORF">EHS24_008138</name>
</gene>
<organism evidence="3 4">
    <name type="scientific">Apiotrichum porosum</name>
    <dbReference type="NCBI Taxonomy" id="105984"/>
    <lineage>
        <taxon>Eukaryota</taxon>
        <taxon>Fungi</taxon>
        <taxon>Dikarya</taxon>
        <taxon>Basidiomycota</taxon>
        <taxon>Agaricomycotina</taxon>
        <taxon>Tremellomycetes</taxon>
        <taxon>Trichosporonales</taxon>
        <taxon>Trichosporonaceae</taxon>
        <taxon>Apiotrichum</taxon>
    </lineage>
</organism>
<evidence type="ECO:0000313" key="4">
    <source>
        <dbReference type="Proteomes" id="UP000279236"/>
    </source>
</evidence>
<feature type="compositionally biased region" description="Basic residues" evidence="2">
    <location>
        <begin position="306"/>
        <end position="316"/>
    </location>
</feature>
<feature type="compositionally biased region" description="Low complexity" evidence="2">
    <location>
        <begin position="274"/>
        <end position="302"/>
    </location>
</feature>
<proteinExistence type="predicted"/>
<accession>A0A427XT68</accession>
<dbReference type="RefSeq" id="XP_028476396.1">
    <property type="nucleotide sequence ID" value="XM_028623463.1"/>
</dbReference>
<dbReference type="AlphaFoldDB" id="A0A427XT68"/>
<keyword evidence="1" id="KW-0175">Coiled coil</keyword>
<protein>
    <submittedName>
        <fullName evidence="3">Uncharacterized protein</fullName>
    </submittedName>
</protein>
<evidence type="ECO:0000256" key="1">
    <source>
        <dbReference type="SAM" id="Coils"/>
    </source>
</evidence>
<keyword evidence="4" id="KW-1185">Reference proteome</keyword>